<dbReference type="InParanoid" id="A0A1S0U8J7"/>
<dbReference type="GeneID" id="9939009"/>
<feature type="compositionally biased region" description="Polar residues" evidence="1">
    <location>
        <begin position="93"/>
        <end position="102"/>
    </location>
</feature>
<gene>
    <name evidence="2" type="ORF">LOAG_01633</name>
</gene>
<dbReference type="RefSeq" id="XP_003137220.1">
    <property type="nucleotide sequence ID" value="XM_003137172.1"/>
</dbReference>
<name>A0A1S0U8J7_LOALO</name>
<dbReference type="EMBL" id="JH712090">
    <property type="protein sequence ID" value="EFO26851.1"/>
    <property type="molecule type" value="Genomic_DNA"/>
</dbReference>
<proteinExistence type="predicted"/>
<reference evidence="2" key="1">
    <citation type="submission" date="2012-04" db="EMBL/GenBank/DDBJ databases">
        <title>The Genome Sequence of Loa loa.</title>
        <authorList>
            <consortium name="The Broad Institute Genome Sequencing Platform"/>
            <consortium name="Broad Institute Genome Sequencing Center for Infectious Disease"/>
            <person name="Nutman T.B."/>
            <person name="Fink D.L."/>
            <person name="Russ C."/>
            <person name="Young S."/>
            <person name="Zeng Q."/>
            <person name="Gargeya S."/>
            <person name="Alvarado L."/>
            <person name="Berlin A."/>
            <person name="Chapman S.B."/>
            <person name="Chen Z."/>
            <person name="Freedman E."/>
            <person name="Gellesch M."/>
            <person name="Goldberg J."/>
            <person name="Griggs A."/>
            <person name="Gujja S."/>
            <person name="Heilman E.R."/>
            <person name="Heiman D."/>
            <person name="Howarth C."/>
            <person name="Mehta T."/>
            <person name="Neiman D."/>
            <person name="Pearson M."/>
            <person name="Roberts A."/>
            <person name="Saif S."/>
            <person name="Shea T."/>
            <person name="Shenoy N."/>
            <person name="Sisk P."/>
            <person name="Stolte C."/>
            <person name="Sykes S."/>
            <person name="White J."/>
            <person name="Yandava C."/>
            <person name="Haas B."/>
            <person name="Henn M.R."/>
            <person name="Nusbaum C."/>
            <person name="Birren B."/>
        </authorList>
    </citation>
    <scope>NUCLEOTIDE SEQUENCE [LARGE SCALE GENOMIC DNA]</scope>
</reference>
<dbReference type="AlphaFoldDB" id="A0A1S0U8J7"/>
<dbReference type="KEGG" id="loa:LOAG_01633"/>
<evidence type="ECO:0000256" key="1">
    <source>
        <dbReference type="SAM" id="MobiDB-lite"/>
    </source>
</evidence>
<sequence length="102" mass="11494">MVANTVIRMYVCVWWCIGRRSLFADNKLYARRAQHPGYPSWADNIPAVFSCPSPYIPHFDVKSNKAEIGPAGSATENTSTLHERKGIRKPGTYQDQVNTPIK</sequence>
<evidence type="ECO:0000313" key="2">
    <source>
        <dbReference type="EMBL" id="EFO26851.1"/>
    </source>
</evidence>
<accession>A0A1S0U8J7</accession>
<dbReference type="CTD" id="9939009"/>
<protein>
    <submittedName>
        <fullName evidence="2">Uncharacterized protein</fullName>
    </submittedName>
</protein>
<feature type="region of interest" description="Disordered" evidence="1">
    <location>
        <begin position="67"/>
        <end position="102"/>
    </location>
</feature>
<organism evidence="2">
    <name type="scientific">Loa loa</name>
    <name type="common">Eye worm</name>
    <name type="synonym">Filaria loa</name>
    <dbReference type="NCBI Taxonomy" id="7209"/>
    <lineage>
        <taxon>Eukaryota</taxon>
        <taxon>Metazoa</taxon>
        <taxon>Ecdysozoa</taxon>
        <taxon>Nematoda</taxon>
        <taxon>Chromadorea</taxon>
        <taxon>Rhabditida</taxon>
        <taxon>Spirurina</taxon>
        <taxon>Spiruromorpha</taxon>
        <taxon>Filarioidea</taxon>
        <taxon>Onchocercidae</taxon>
        <taxon>Loa</taxon>
    </lineage>
</organism>